<feature type="region of interest" description="Disordered" evidence="1">
    <location>
        <begin position="538"/>
        <end position="752"/>
    </location>
</feature>
<dbReference type="EMBL" id="JALLPJ020001057">
    <property type="protein sequence ID" value="KAL3777236.1"/>
    <property type="molecule type" value="Genomic_DNA"/>
</dbReference>
<feature type="compositionally biased region" description="Low complexity" evidence="1">
    <location>
        <begin position="32"/>
        <end position="56"/>
    </location>
</feature>
<feature type="compositionally biased region" description="Acidic residues" evidence="1">
    <location>
        <begin position="678"/>
        <end position="689"/>
    </location>
</feature>
<dbReference type="Proteomes" id="UP001530400">
    <property type="component" value="Unassembled WGS sequence"/>
</dbReference>
<feature type="compositionally biased region" description="Polar residues" evidence="1">
    <location>
        <begin position="154"/>
        <end position="163"/>
    </location>
</feature>
<comment type="caution">
    <text evidence="2">The sequence shown here is derived from an EMBL/GenBank/DDBJ whole genome shotgun (WGS) entry which is preliminary data.</text>
</comment>
<feature type="compositionally biased region" description="Polar residues" evidence="1">
    <location>
        <begin position="457"/>
        <end position="470"/>
    </location>
</feature>
<feature type="region of interest" description="Disordered" evidence="1">
    <location>
        <begin position="25"/>
        <end position="66"/>
    </location>
</feature>
<feature type="compositionally biased region" description="Low complexity" evidence="1">
    <location>
        <begin position="625"/>
        <end position="634"/>
    </location>
</feature>
<keyword evidence="3" id="KW-1185">Reference proteome</keyword>
<feature type="region of interest" description="Disordered" evidence="1">
    <location>
        <begin position="457"/>
        <end position="494"/>
    </location>
</feature>
<feature type="compositionally biased region" description="Polar residues" evidence="1">
    <location>
        <begin position="549"/>
        <end position="560"/>
    </location>
</feature>
<protein>
    <submittedName>
        <fullName evidence="2">Uncharacterized protein</fullName>
    </submittedName>
</protein>
<feature type="region of interest" description="Disordered" evidence="1">
    <location>
        <begin position="154"/>
        <end position="190"/>
    </location>
</feature>
<evidence type="ECO:0000313" key="2">
    <source>
        <dbReference type="EMBL" id="KAL3777236.1"/>
    </source>
</evidence>
<proteinExistence type="predicted"/>
<sequence>MAAFLQPADPWIENSFVHAISFQSDSDDHAADASQEQLQQQSESQWQESQWGQTESTIPSGLLPSQPRATTTDFEYQVVVPSRQAKIIQIIYRGGHGWDGSSVHSCASDANNCPPYVILHDGEFSTVAFLSTEAMRSIGMNVNDNAGAQKLSTAATNQGYESGSSASSLRAERASRRAQRNNNTAKKSSNIQIQRRLAAQRITLRGKCLASINHYTISTISQCLSYNSHHITSVLNSLDIPHDHHKQLSPLKQFMMCIYVTGSITVIGGENGGLIGESYDVHCSVKVRRALRDFVGQCDDDDDAYNRLVERLEEVHLYYQNEARDKLLRDNEGTVRKSSFVRDWPWTSRLQKHGAVDTGGATGDAIEQGNVTSLLNNDDELDAVLGDISEGEGNDEVVGRASTGTVFAQWNIDGRHEGAAEKRKNNSNDDNQGNVEEMFNNYEHLEDVIEFTEDPALSNNSDSQVEQNTPVRAMAKSDAAREQARDALKSPGNAVPFIGIDQMIASQSQDSEDDSDDEFSHQLLTQAETFETAAEEMIDSEPTNDHDNGSTTKYFSANENEPSDNDVNESQFPTRAIKRPPTKKTNPKSKRSRHSQILIESQFQLPTMAKRKKPSDDESVHKNTPKTNNSKTKPYSLDSDDSDAWMKLKAKPKRKSQMAGEGSEENSPVDTDAHVEFDCDQDELVDTEDEKEKSHEMQPDPAAVDEGTQGAEVEEQPQDLATQHDANQCEEVGQGNITTPDSTSNAKPPKRVVREFDYHRVLMRAKRLSGK</sequence>
<feature type="compositionally biased region" description="Basic and acidic residues" evidence="1">
    <location>
        <begin position="478"/>
        <end position="488"/>
    </location>
</feature>
<reference evidence="2 3" key="1">
    <citation type="submission" date="2024-10" db="EMBL/GenBank/DDBJ databases">
        <title>Updated reference genomes for cyclostephanoid diatoms.</title>
        <authorList>
            <person name="Roberts W.R."/>
            <person name="Alverson A.J."/>
        </authorList>
    </citation>
    <scope>NUCLEOTIDE SEQUENCE [LARGE SCALE GENOMIC DNA]</scope>
    <source>
        <strain evidence="2 3">AJA010-31</strain>
    </source>
</reference>
<feature type="compositionally biased region" description="Polar residues" evidence="1">
    <location>
        <begin position="735"/>
        <end position="746"/>
    </location>
</feature>
<name>A0ABD3NQ58_9STRA</name>
<accession>A0ABD3NQ58</accession>
<organism evidence="2 3">
    <name type="scientific">Cyclotella atomus</name>
    <dbReference type="NCBI Taxonomy" id="382360"/>
    <lineage>
        <taxon>Eukaryota</taxon>
        <taxon>Sar</taxon>
        <taxon>Stramenopiles</taxon>
        <taxon>Ochrophyta</taxon>
        <taxon>Bacillariophyta</taxon>
        <taxon>Coscinodiscophyceae</taxon>
        <taxon>Thalassiosirophycidae</taxon>
        <taxon>Stephanodiscales</taxon>
        <taxon>Stephanodiscaceae</taxon>
        <taxon>Cyclotella</taxon>
    </lineage>
</organism>
<evidence type="ECO:0000313" key="3">
    <source>
        <dbReference type="Proteomes" id="UP001530400"/>
    </source>
</evidence>
<feature type="compositionally biased region" description="Basic residues" evidence="1">
    <location>
        <begin position="576"/>
        <end position="594"/>
    </location>
</feature>
<dbReference type="AlphaFoldDB" id="A0ABD3NQ58"/>
<gene>
    <name evidence="2" type="ORF">ACHAWO_006768</name>
</gene>
<evidence type="ECO:0000256" key="1">
    <source>
        <dbReference type="SAM" id="MobiDB-lite"/>
    </source>
</evidence>